<keyword evidence="8" id="KW-1185">Reference proteome</keyword>
<evidence type="ECO:0000256" key="6">
    <source>
        <dbReference type="ARBA" id="ARBA00022840"/>
    </source>
</evidence>
<comment type="similarity">
    <text evidence="1">Belongs to the protein kinase superfamily. CMGC Ser/Thr protein kinase family. GSK-3 subfamily.</text>
</comment>
<proteinExistence type="inferred from homology"/>
<evidence type="ECO:0000256" key="1">
    <source>
        <dbReference type="ARBA" id="ARBA00005527"/>
    </source>
</evidence>
<dbReference type="InterPro" id="IPR000719">
    <property type="entry name" value="Prot_kinase_dom"/>
</dbReference>
<dbReference type="Gene3D" id="1.10.510.10">
    <property type="entry name" value="Transferase(Phosphotransferase) domain 1"/>
    <property type="match status" value="1"/>
</dbReference>
<dbReference type="Proteomes" id="UP000095283">
    <property type="component" value="Unplaced"/>
</dbReference>
<protein>
    <submittedName>
        <fullName evidence="9">Protein kinase domain-containing protein</fullName>
    </submittedName>
</protein>
<dbReference type="PROSITE" id="PS00108">
    <property type="entry name" value="PROTEIN_KINASE_ST"/>
    <property type="match status" value="1"/>
</dbReference>
<evidence type="ECO:0000256" key="3">
    <source>
        <dbReference type="ARBA" id="ARBA00022679"/>
    </source>
</evidence>
<dbReference type="GO" id="GO:0032436">
    <property type="term" value="P:positive regulation of proteasomal ubiquitin-dependent protein catabolic process"/>
    <property type="evidence" value="ECO:0007669"/>
    <property type="project" value="TreeGrafter"/>
</dbReference>
<dbReference type="AlphaFoldDB" id="A0A1I7XQR7"/>
<dbReference type="Pfam" id="PF00069">
    <property type="entry name" value="Pkinase"/>
    <property type="match status" value="1"/>
</dbReference>
<dbReference type="InterPro" id="IPR050591">
    <property type="entry name" value="GSK-3"/>
</dbReference>
<evidence type="ECO:0000313" key="9">
    <source>
        <dbReference type="WBParaSite" id="Hba_20139"/>
    </source>
</evidence>
<dbReference type="GO" id="GO:0070507">
    <property type="term" value="P:regulation of microtubule cytoskeleton organization"/>
    <property type="evidence" value="ECO:0007669"/>
    <property type="project" value="TreeGrafter"/>
</dbReference>
<dbReference type="PROSITE" id="PS50011">
    <property type="entry name" value="PROTEIN_KINASE_DOM"/>
    <property type="match status" value="1"/>
</dbReference>
<reference evidence="9" key="1">
    <citation type="submission" date="2016-11" db="UniProtKB">
        <authorList>
            <consortium name="WormBaseParasite"/>
        </authorList>
    </citation>
    <scope>IDENTIFICATION</scope>
</reference>
<evidence type="ECO:0000256" key="2">
    <source>
        <dbReference type="ARBA" id="ARBA00022527"/>
    </source>
</evidence>
<accession>A0A1I7XQR7</accession>
<dbReference type="GO" id="GO:0030154">
    <property type="term" value="P:cell differentiation"/>
    <property type="evidence" value="ECO:0007669"/>
    <property type="project" value="TreeGrafter"/>
</dbReference>
<dbReference type="WBParaSite" id="Hba_20139">
    <property type="protein sequence ID" value="Hba_20139"/>
    <property type="gene ID" value="Hba_20139"/>
</dbReference>
<dbReference type="GO" id="GO:0005829">
    <property type="term" value="C:cytosol"/>
    <property type="evidence" value="ECO:0007669"/>
    <property type="project" value="TreeGrafter"/>
</dbReference>
<dbReference type="Gene3D" id="3.30.200.20">
    <property type="entry name" value="Phosphorylase Kinase, domain 1"/>
    <property type="match status" value="1"/>
</dbReference>
<evidence type="ECO:0000256" key="4">
    <source>
        <dbReference type="ARBA" id="ARBA00022741"/>
    </source>
</evidence>
<organism evidence="8 9">
    <name type="scientific">Heterorhabditis bacteriophora</name>
    <name type="common">Entomopathogenic nematode worm</name>
    <dbReference type="NCBI Taxonomy" id="37862"/>
    <lineage>
        <taxon>Eukaryota</taxon>
        <taxon>Metazoa</taxon>
        <taxon>Ecdysozoa</taxon>
        <taxon>Nematoda</taxon>
        <taxon>Chromadorea</taxon>
        <taxon>Rhabditida</taxon>
        <taxon>Rhabditina</taxon>
        <taxon>Rhabditomorpha</taxon>
        <taxon>Strongyloidea</taxon>
        <taxon>Heterorhabditidae</taxon>
        <taxon>Heterorhabditis</taxon>
    </lineage>
</organism>
<dbReference type="SMART" id="SM00220">
    <property type="entry name" value="S_TKc"/>
    <property type="match status" value="1"/>
</dbReference>
<dbReference type="PANTHER" id="PTHR24057">
    <property type="entry name" value="GLYCOGEN SYNTHASE KINASE-3 ALPHA"/>
    <property type="match status" value="1"/>
</dbReference>
<dbReference type="InterPro" id="IPR011009">
    <property type="entry name" value="Kinase-like_dom_sf"/>
</dbReference>
<sequence>MGDYSKIIEQSAKKMPEMQEVKLLMTGLHLHANGVFSNVYRGILLSPGHQREIAIKKTWPKGELRIFILHIYKTENKERNFEMVFLTGINRKKHKNIVQMLFAFTKTVGKNEARPIICESFVFDFMPDTLASMIKKDLLNIIDIKLYTWQLFNGLLYLSSHYIVHRDIKPVNILVDYQIGLLKIGDFGSAKIVRKDVKSTCYQVTRFYRPPELLLESQYYKWTSDLWSGGCVVGEMLRQNVLFPGKNRKEQLRLIFNCLGSPTKDEIKSMKTPIQLEGKKIVGYGLIRQECSFILLKTGLEEKRFLKTPFLAAYFGSV</sequence>
<dbReference type="GO" id="GO:0030424">
    <property type="term" value="C:axon"/>
    <property type="evidence" value="ECO:0007669"/>
    <property type="project" value="TreeGrafter"/>
</dbReference>
<name>A0A1I7XQR7_HETBA</name>
<dbReference type="InterPro" id="IPR008271">
    <property type="entry name" value="Ser/Thr_kinase_AS"/>
</dbReference>
<keyword evidence="4" id="KW-0547">Nucleotide-binding</keyword>
<evidence type="ECO:0000256" key="5">
    <source>
        <dbReference type="ARBA" id="ARBA00022777"/>
    </source>
</evidence>
<keyword evidence="5" id="KW-0418">Kinase</keyword>
<evidence type="ECO:0000313" key="8">
    <source>
        <dbReference type="Proteomes" id="UP000095283"/>
    </source>
</evidence>
<dbReference type="GO" id="GO:0005524">
    <property type="term" value="F:ATP binding"/>
    <property type="evidence" value="ECO:0007669"/>
    <property type="project" value="UniProtKB-KW"/>
</dbReference>
<dbReference type="GO" id="GO:0090090">
    <property type="term" value="P:negative regulation of canonical Wnt signaling pathway"/>
    <property type="evidence" value="ECO:0007669"/>
    <property type="project" value="TreeGrafter"/>
</dbReference>
<dbReference type="PANTHER" id="PTHR24057:SF18">
    <property type="entry name" value="SERINE_THREONINE-PROTEIN KINASE R03D7.5-RELATED"/>
    <property type="match status" value="1"/>
</dbReference>
<dbReference type="GO" id="GO:0004674">
    <property type="term" value="F:protein serine/threonine kinase activity"/>
    <property type="evidence" value="ECO:0007669"/>
    <property type="project" value="UniProtKB-KW"/>
</dbReference>
<dbReference type="SUPFAM" id="SSF56112">
    <property type="entry name" value="Protein kinase-like (PK-like)"/>
    <property type="match status" value="1"/>
</dbReference>
<keyword evidence="6" id="KW-0067">ATP-binding</keyword>
<evidence type="ECO:0000259" key="7">
    <source>
        <dbReference type="PROSITE" id="PS50011"/>
    </source>
</evidence>
<keyword evidence="3" id="KW-0808">Transferase</keyword>
<keyword evidence="2" id="KW-0723">Serine/threonine-protein kinase</keyword>
<dbReference type="FunFam" id="1.10.510.10:FF:000624">
    <property type="entry name" value="Mitogen-activated protein kinase"/>
    <property type="match status" value="1"/>
</dbReference>
<feature type="domain" description="Protein kinase" evidence="7">
    <location>
        <begin position="25"/>
        <end position="311"/>
    </location>
</feature>
<dbReference type="GO" id="GO:0007165">
    <property type="term" value="P:signal transduction"/>
    <property type="evidence" value="ECO:0007669"/>
    <property type="project" value="TreeGrafter"/>
</dbReference>
<dbReference type="GO" id="GO:0005634">
    <property type="term" value="C:nucleus"/>
    <property type="evidence" value="ECO:0007669"/>
    <property type="project" value="TreeGrafter"/>
</dbReference>